<comment type="cofactor">
    <cofactor evidence="14">
        <name>[4Fe-4S] cluster</name>
        <dbReference type="ChEBI" id="CHEBI:49883"/>
    </cofactor>
    <text evidence="14">Binds 1 [4Fe-4S] cluster.</text>
</comment>
<feature type="domain" description="HhH-GPD" evidence="15">
    <location>
        <begin position="69"/>
        <end position="220"/>
    </location>
</feature>
<dbReference type="Gene3D" id="1.10.340.30">
    <property type="entry name" value="Hypothetical protein, domain 2"/>
    <property type="match status" value="1"/>
</dbReference>
<evidence type="ECO:0000256" key="3">
    <source>
        <dbReference type="ARBA" id="ARBA00008343"/>
    </source>
</evidence>
<evidence type="ECO:0000256" key="2">
    <source>
        <dbReference type="ARBA" id="ARBA00002933"/>
    </source>
</evidence>
<keyword evidence="7" id="KW-0479">Metal-binding</keyword>
<dbReference type="InterPro" id="IPR000445">
    <property type="entry name" value="HhH_motif"/>
</dbReference>
<dbReference type="SMART" id="SM00478">
    <property type="entry name" value="ENDO3c"/>
    <property type="match status" value="1"/>
</dbReference>
<dbReference type="Pfam" id="PF00730">
    <property type="entry name" value="HhH-GPD"/>
    <property type="match status" value="1"/>
</dbReference>
<dbReference type="InterPro" id="IPR003265">
    <property type="entry name" value="HhH-GPD_domain"/>
</dbReference>
<accession>A0ABY0BXV0</accession>
<evidence type="ECO:0000256" key="4">
    <source>
        <dbReference type="ARBA" id="ARBA00012045"/>
    </source>
</evidence>
<evidence type="ECO:0000256" key="9">
    <source>
        <dbReference type="ARBA" id="ARBA00022801"/>
    </source>
</evidence>
<keyword evidence="17" id="KW-1185">Reference proteome</keyword>
<comment type="function">
    <text evidence="2">Adenine glycosylase active on G-A mispairs. MutY also corrects error-prone DNA synthesis past GO lesions which are due to the oxidatively damaged form of guanine: 7,8-dihydro-8-oxoguanine (8-oxo-dGTP).</text>
</comment>
<reference evidence="16 17" key="1">
    <citation type="journal article" date="2018" name="Front. Microbiol.">
        <title>Genome-Based Analysis Reveals the Taxonomy and Diversity of the Family Idiomarinaceae.</title>
        <authorList>
            <person name="Liu Y."/>
            <person name="Lai Q."/>
            <person name="Shao Z."/>
        </authorList>
    </citation>
    <scope>NUCLEOTIDE SEQUENCE [LARGE SCALE GENOMIC DNA]</scope>
    <source>
        <strain evidence="16 17">GBSy1</strain>
    </source>
</reference>
<evidence type="ECO:0000256" key="7">
    <source>
        <dbReference type="ARBA" id="ARBA00022723"/>
    </source>
</evidence>
<dbReference type="EMBL" id="PIPN01000005">
    <property type="protein sequence ID" value="RUO28991.1"/>
    <property type="molecule type" value="Genomic_DNA"/>
</dbReference>
<comment type="catalytic activity">
    <reaction evidence="1 14">
        <text>Hydrolyzes free adenine bases from 7,8-dihydro-8-oxoguanine:adenine mismatched double-stranded DNA, leaving an apurinic site.</text>
        <dbReference type="EC" id="3.2.2.31"/>
    </reaction>
</comment>
<dbReference type="InterPro" id="IPR029119">
    <property type="entry name" value="MutY_C"/>
</dbReference>
<proteinExistence type="inferred from homology"/>
<evidence type="ECO:0000256" key="11">
    <source>
        <dbReference type="ARBA" id="ARBA00023014"/>
    </source>
</evidence>
<evidence type="ECO:0000256" key="6">
    <source>
        <dbReference type="ARBA" id="ARBA00022485"/>
    </source>
</evidence>
<dbReference type="PANTHER" id="PTHR42944:SF1">
    <property type="entry name" value="ADENINE DNA GLYCOSYLASE"/>
    <property type="match status" value="1"/>
</dbReference>
<keyword evidence="12" id="KW-0234">DNA repair</keyword>
<dbReference type="Pfam" id="PF14815">
    <property type="entry name" value="NUDIX_4"/>
    <property type="match status" value="1"/>
</dbReference>
<gene>
    <name evidence="16" type="primary">mutY</name>
    <name evidence="16" type="ORF">CWE12_11950</name>
</gene>
<protein>
    <recommendedName>
        <fullName evidence="5 14">Adenine DNA glycosylase</fullName>
        <ecNumber evidence="4 14">3.2.2.31</ecNumber>
    </recommendedName>
</protein>
<evidence type="ECO:0000313" key="16">
    <source>
        <dbReference type="EMBL" id="RUO28991.1"/>
    </source>
</evidence>
<dbReference type="Gene3D" id="1.10.1670.10">
    <property type="entry name" value="Helix-hairpin-Helix base-excision DNA repair enzymes (C-terminal)"/>
    <property type="match status" value="1"/>
</dbReference>
<keyword evidence="11" id="KW-0411">Iron-sulfur</keyword>
<comment type="caution">
    <text evidence="16">The sequence shown here is derived from an EMBL/GenBank/DDBJ whole genome shotgun (WGS) entry which is preliminary data.</text>
</comment>
<dbReference type="InterPro" id="IPR005760">
    <property type="entry name" value="A/G_AdeGlyc_MutY"/>
</dbReference>
<keyword evidence="9" id="KW-0378">Hydrolase</keyword>
<dbReference type="InterPro" id="IPR011257">
    <property type="entry name" value="DNA_glycosylase"/>
</dbReference>
<dbReference type="NCBIfam" id="TIGR01084">
    <property type="entry name" value="mutY"/>
    <property type="match status" value="1"/>
</dbReference>
<comment type="similarity">
    <text evidence="3 14">Belongs to the Nth/MutY family.</text>
</comment>
<dbReference type="Pfam" id="PF00633">
    <property type="entry name" value="HHH"/>
    <property type="match status" value="1"/>
</dbReference>
<evidence type="ECO:0000256" key="13">
    <source>
        <dbReference type="ARBA" id="ARBA00023295"/>
    </source>
</evidence>
<keyword evidence="6" id="KW-0004">4Fe-4S</keyword>
<keyword evidence="13 14" id="KW-0326">Glycosidase</keyword>
<dbReference type="Proteomes" id="UP000287410">
    <property type="component" value="Unassembled WGS sequence"/>
</dbReference>
<evidence type="ECO:0000256" key="12">
    <source>
        <dbReference type="ARBA" id="ARBA00023204"/>
    </source>
</evidence>
<evidence type="ECO:0000259" key="15">
    <source>
        <dbReference type="SMART" id="SM00478"/>
    </source>
</evidence>
<sequence>MAVFKPVTLFKSSSLCGLAREKQVKMPLTPFQVHHIRQQVINWQAEHGRHDLPWQQDVTPYRVHVSEIMLQQTQVTTVIPYFQRWMADFPTLSALANASEDEVMAHWQGLGYYSRARNLRKAAQHLIEQHAGHYPDDLKSLNDIPGVGRYTAGAIRSFAFSNYGPIVDGNVKRLYARLFAIYGEPNSSAVNKTMWQHAELLTPENQSERYSQGVLDLGATLCKKSNPECQRCPLQETCFAFQQNKIGELPSAKKRKTKPVKDAHFAWLINDTVSATELMLEKRQSPGIWGGLWCIPQLPEQPCTARLVGEFTHEFSHYRLQAKVWAHQLNSVAEAANAQRLYPLDQLDSVGLPTPIRNFINDMKALNKDDTN</sequence>
<dbReference type="CDD" id="cd03431">
    <property type="entry name" value="NUDIX_DNA_Glycosylase_C-MutY"/>
    <property type="match status" value="1"/>
</dbReference>
<organism evidence="16 17">
    <name type="scientific">Aliidiomarina sedimenti</name>
    <dbReference type="NCBI Taxonomy" id="1933879"/>
    <lineage>
        <taxon>Bacteria</taxon>
        <taxon>Pseudomonadati</taxon>
        <taxon>Pseudomonadota</taxon>
        <taxon>Gammaproteobacteria</taxon>
        <taxon>Alteromonadales</taxon>
        <taxon>Idiomarinaceae</taxon>
        <taxon>Aliidiomarina</taxon>
    </lineage>
</organism>
<evidence type="ECO:0000256" key="5">
    <source>
        <dbReference type="ARBA" id="ARBA00022023"/>
    </source>
</evidence>
<dbReference type="SUPFAM" id="SSF55811">
    <property type="entry name" value="Nudix"/>
    <property type="match status" value="1"/>
</dbReference>
<dbReference type="SUPFAM" id="SSF48150">
    <property type="entry name" value="DNA-glycosylase"/>
    <property type="match status" value="1"/>
</dbReference>
<dbReference type="InterPro" id="IPR015797">
    <property type="entry name" value="NUDIX_hydrolase-like_dom_sf"/>
</dbReference>
<name>A0ABY0BXV0_9GAMM</name>
<evidence type="ECO:0000313" key="17">
    <source>
        <dbReference type="Proteomes" id="UP000287410"/>
    </source>
</evidence>
<evidence type="ECO:0000256" key="10">
    <source>
        <dbReference type="ARBA" id="ARBA00023004"/>
    </source>
</evidence>
<dbReference type="CDD" id="cd00056">
    <property type="entry name" value="ENDO3c"/>
    <property type="match status" value="1"/>
</dbReference>
<dbReference type="PANTHER" id="PTHR42944">
    <property type="entry name" value="ADENINE DNA GLYCOSYLASE"/>
    <property type="match status" value="1"/>
</dbReference>
<keyword evidence="8 14" id="KW-0227">DNA damage</keyword>
<keyword evidence="10 14" id="KW-0408">Iron</keyword>
<evidence type="ECO:0000256" key="8">
    <source>
        <dbReference type="ARBA" id="ARBA00022763"/>
    </source>
</evidence>
<dbReference type="Gene3D" id="3.90.79.10">
    <property type="entry name" value="Nucleoside Triphosphate Pyrophosphohydrolase"/>
    <property type="match status" value="1"/>
</dbReference>
<dbReference type="InterPro" id="IPR044298">
    <property type="entry name" value="MIG/MutY"/>
</dbReference>
<evidence type="ECO:0000256" key="1">
    <source>
        <dbReference type="ARBA" id="ARBA00000843"/>
    </source>
</evidence>
<evidence type="ECO:0000256" key="14">
    <source>
        <dbReference type="RuleBase" id="RU365096"/>
    </source>
</evidence>
<dbReference type="InterPro" id="IPR023170">
    <property type="entry name" value="HhH_base_excis_C"/>
</dbReference>
<dbReference type="EC" id="3.2.2.31" evidence="4 14"/>